<evidence type="ECO:0000313" key="2">
    <source>
        <dbReference type="Proteomes" id="UP000765509"/>
    </source>
</evidence>
<evidence type="ECO:0008006" key="3">
    <source>
        <dbReference type="Google" id="ProtNLM"/>
    </source>
</evidence>
<comment type="caution">
    <text evidence="1">The sequence shown here is derived from an EMBL/GenBank/DDBJ whole genome shotgun (WGS) entry which is preliminary data.</text>
</comment>
<keyword evidence="2" id="KW-1185">Reference proteome</keyword>
<accession>A0A9Q3GMR2</accession>
<dbReference type="Proteomes" id="UP000765509">
    <property type="component" value="Unassembled WGS sequence"/>
</dbReference>
<proteinExistence type="predicted"/>
<gene>
    <name evidence="1" type="ORF">O181_012916</name>
</gene>
<dbReference type="EMBL" id="AVOT02003326">
    <property type="protein sequence ID" value="MBW0473201.1"/>
    <property type="molecule type" value="Genomic_DNA"/>
</dbReference>
<dbReference type="OrthoDB" id="7691805at2759"/>
<dbReference type="AlphaFoldDB" id="A0A9Q3GMR2"/>
<reference evidence="1" key="1">
    <citation type="submission" date="2021-03" db="EMBL/GenBank/DDBJ databases">
        <title>Draft genome sequence of rust myrtle Austropuccinia psidii MF-1, a brazilian biotype.</title>
        <authorList>
            <person name="Quecine M.C."/>
            <person name="Pachon D.M.R."/>
            <person name="Bonatelli M.L."/>
            <person name="Correr F.H."/>
            <person name="Franceschini L.M."/>
            <person name="Leite T.F."/>
            <person name="Margarido G.R.A."/>
            <person name="Almeida C.A."/>
            <person name="Ferrarezi J.A."/>
            <person name="Labate C.A."/>
        </authorList>
    </citation>
    <scope>NUCLEOTIDE SEQUENCE</scope>
    <source>
        <strain evidence="1">MF-1</strain>
    </source>
</reference>
<organism evidence="1 2">
    <name type="scientific">Austropuccinia psidii MF-1</name>
    <dbReference type="NCBI Taxonomy" id="1389203"/>
    <lineage>
        <taxon>Eukaryota</taxon>
        <taxon>Fungi</taxon>
        <taxon>Dikarya</taxon>
        <taxon>Basidiomycota</taxon>
        <taxon>Pucciniomycotina</taxon>
        <taxon>Pucciniomycetes</taxon>
        <taxon>Pucciniales</taxon>
        <taxon>Sphaerophragmiaceae</taxon>
        <taxon>Austropuccinia</taxon>
    </lineage>
</organism>
<sequence length="254" mass="28428">MRSISPFCIFFADSNSSVLIWQTMALKLPVNGGLVLVHNIDFCDKISRTILSVGGMCTAGVVPIFNDLKLSLFVSGFLVTTTFNNHCWWLEVSAEEGTKRSAAVSPSCILPKIEMHPISKPTSMSLSSREWHEHLGHACNKMVILFLKQHIPAFDTKRWQPFYCEVCATAKSTHWLVWVRTDIPKHDSLDLLVSNIMGPFAGNTQGFCYLLMVRDQFAIYSMVYPLKAHSDAPDGVLDAIGMLKVWLHLTPKAL</sequence>
<name>A0A9Q3GMR2_9BASI</name>
<evidence type="ECO:0000313" key="1">
    <source>
        <dbReference type="EMBL" id="MBW0473201.1"/>
    </source>
</evidence>
<protein>
    <recommendedName>
        <fullName evidence="3">GAG-pre-integrase domain-containing protein</fullName>
    </recommendedName>
</protein>